<dbReference type="PROSITE" id="PS50011">
    <property type="entry name" value="PROTEIN_KINASE_DOM"/>
    <property type="match status" value="1"/>
</dbReference>
<accession>A0A7X9UDF8</accession>
<dbReference type="InterPro" id="IPR011009">
    <property type="entry name" value="Kinase-like_dom_sf"/>
</dbReference>
<dbReference type="Proteomes" id="UP000546970">
    <property type="component" value="Unassembled WGS sequence"/>
</dbReference>
<feature type="transmembrane region" description="Helical" evidence="7">
    <location>
        <begin position="433"/>
        <end position="459"/>
    </location>
</feature>
<dbReference type="GO" id="GO:0004674">
    <property type="term" value="F:protein serine/threonine kinase activity"/>
    <property type="evidence" value="ECO:0007669"/>
    <property type="project" value="UniProtKB-KW"/>
</dbReference>
<evidence type="ECO:0000313" key="9">
    <source>
        <dbReference type="EMBL" id="NMF56353.1"/>
    </source>
</evidence>
<keyword evidence="7" id="KW-0812">Transmembrane</keyword>
<keyword evidence="3" id="KW-0547">Nucleotide-binding</keyword>
<gene>
    <name evidence="9" type="ORF">HF320_08465</name>
</gene>
<dbReference type="PROSITE" id="PS00108">
    <property type="entry name" value="PROTEIN_KINASE_ST"/>
    <property type="match status" value="1"/>
</dbReference>
<keyword evidence="2" id="KW-0808">Transferase</keyword>
<keyword evidence="4 9" id="KW-0418">Kinase</keyword>
<keyword evidence="5" id="KW-0067">ATP-binding</keyword>
<feature type="compositionally biased region" description="Acidic residues" evidence="6">
    <location>
        <begin position="304"/>
        <end position="317"/>
    </location>
</feature>
<dbReference type="InterPro" id="IPR000719">
    <property type="entry name" value="Prot_kinase_dom"/>
</dbReference>
<comment type="caution">
    <text evidence="9">The sequence shown here is derived from an EMBL/GenBank/DDBJ whole genome shotgun (WGS) entry which is preliminary data.</text>
</comment>
<dbReference type="InterPro" id="IPR050660">
    <property type="entry name" value="NEK_Ser/Thr_kinase"/>
</dbReference>
<sequence>MPLFSQHTPQQNGAATLLRRYRPLETRATGGFGSVEICLDTRLQRRVAIKRIPLVAEGMPAPAGSTAAALAEARTASMLQHPNIVSVIDFTYDASFAYLVMEYVDGLSLEEFLAQVDGHSLTYDEEAHIADSLCQALAYAHENGVLHLDIKPANVLIDHSGHVKLADFGMACLTSAAGWGGARGGTIGYMSPEQLDGSVVDERSDLFSLACVLYESLCGGKPFVATSPADSLKRIEAGVETPSELLPDIPASAEHALLQALSPTPESRPVRADDFAEAFLSEMGNARQGKKSLARMIARMTSDDMDPVEPTQDDEPTVTDPAKGLLGTRYPQARLLLGVVASGFGVAWPSFAILHAMGLAQAPAALSAIVIGAAGGAAPQIGSALLAAGLFTMIVNSTPLVPALPSLALIAALGTSWWLVWGRTSRHASTALVVTYALSASPSLPADACLVGACLAAYLASPAEAGISCALGMILGRLSLLACTAGGVLGADMLAQGLLDVSFIAPVLICAAGAAGLSYLLDRGWSNYQKQGSRLLFLLAEACPVVLAIGILCLAHPMEIASLRPENIANAFGAGIVSSIIVWIDMYLFGYEHGPSKE</sequence>
<feature type="transmembrane region" description="Helical" evidence="7">
    <location>
        <begin position="533"/>
        <end position="555"/>
    </location>
</feature>
<evidence type="ECO:0000256" key="7">
    <source>
        <dbReference type="SAM" id="Phobius"/>
    </source>
</evidence>
<feature type="domain" description="Protein kinase" evidence="8">
    <location>
        <begin position="21"/>
        <end position="280"/>
    </location>
</feature>
<dbReference type="SUPFAM" id="SSF56112">
    <property type="entry name" value="Protein kinase-like (PK-like)"/>
    <property type="match status" value="1"/>
</dbReference>
<dbReference type="RefSeq" id="WP_169277898.1">
    <property type="nucleotide sequence ID" value="NZ_JABBCP010000007.1"/>
</dbReference>
<keyword evidence="7" id="KW-1133">Transmembrane helix</keyword>
<reference evidence="9 10" key="1">
    <citation type="submission" date="2020-04" db="EMBL/GenBank/DDBJ databases">
        <title>Collinsella sp. KGMB02528 nov., an anaerobic actinobacterium isolated from human feces.</title>
        <authorList>
            <person name="Han K.-I."/>
            <person name="Eom M.K."/>
            <person name="Kim J.-S."/>
            <person name="Lee K.C."/>
            <person name="Suh M.K."/>
            <person name="Park S.-H."/>
            <person name="Lee J.H."/>
            <person name="Kang S.W."/>
            <person name="Park J.-E."/>
            <person name="Oh B.S."/>
            <person name="Yu S.Y."/>
            <person name="Choi S.-H."/>
            <person name="Lee D.H."/>
            <person name="Yoon H."/>
            <person name="Kim B.-Y."/>
            <person name="Lee J.H."/>
            <person name="Lee J.-S."/>
        </authorList>
    </citation>
    <scope>NUCLEOTIDE SEQUENCE [LARGE SCALE GENOMIC DNA]</scope>
    <source>
        <strain evidence="9 10">KGMB02528</strain>
    </source>
</reference>
<feature type="transmembrane region" description="Helical" evidence="7">
    <location>
        <begin position="501"/>
        <end position="521"/>
    </location>
</feature>
<dbReference type="SMART" id="SM00220">
    <property type="entry name" value="S_TKc"/>
    <property type="match status" value="1"/>
</dbReference>
<dbReference type="GO" id="GO:0005524">
    <property type="term" value="F:ATP binding"/>
    <property type="evidence" value="ECO:0007669"/>
    <property type="project" value="UniProtKB-KW"/>
</dbReference>
<dbReference type="PANTHER" id="PTHR43671">
    <property type="entry name" value="SERINE/THREONINE-PROTEIN KINASE NEK"/>
    <property type="match status" value="1"/>
</dbReference>
<dbReference type="AlphaFoldDB" id="A0A7X9UDF8"/>
<protein>
    <recommendedName>
        <fullName evidence="1">non-specific serine/threonine protein kinase</fullName>
        <ecNumber evidence="1">2.7.11.1</ecNumber>
    </recommendedName>
</protein>
<evidence type="ECO:0000256" key="4">
    <source>
        <dbReference type="ARBA" id="ARBA00022777"/>
    </source>
</evidence>
<evidence type="ECO:0000256" key="2">
    <source>
        <dbReference type="ARBA" id="ARBA00022679"/>
    </source>
</evidence>
<keyword evidence="10" id="KW-1185">Reference proteome</keyword>
<dbReference type="Gene3D" id="3.30.200.20">
    <property type="entry name" value="Phosphorylase Kinase, domain 1"/>
    <property type="match status" value="1"/>
</dbReference>
<dbReference type="EC" id="2.7.11.1" evidence="1"/>
<dbReference type="Gene3D" id="1.10.510.10">
    <property type="entry name" value="Transferase(Phosphotransferase) domain 1"/>
    <property type="match status" value="1"/>
</dbReference>
<evidence type="ECO:0000259" key="8">
    <source>
        <dbReference type="PROSITE" id="PS50011"/>
    </source>
</evidence>
<keyword evidence="9" id="KW-0723">Serine/threonine-protein kinase</keyword>
<feature type="transmembrane region" description="Helical" evidence="7">
    <location>
        <begin position="400"/>
        <end position="421"/>
    </location>
</feature>
<evidence type="ECO:0000256" key="1">
    <source>
        <dbReference type="ARBA" id="ARBA00012513"/>
    </source>
</evidence>
<dbReference type="EMBL" id="JABBCP010000007">
    <property type="protein sequence ID" value="NMF56353.1"/>
    <property type="molecule type" value="Genomic_DNA"/>
</dbReference>
<dbReference type="Pfam" id="PF00069">
    <property type="entry name" value="Pkinase"/>
    <property type="match status" value="1"/>
</dbReference>
<feature type="transmembrane region" description="Helical" evidence="7">
    <location>
        <begin position="335"/>
        <end position="354"/>
    </location>
</feature>
<organism evidence="9 10">
    <name type="scientific">Collinsella acetigenes</name>
    <dbReference type="NCBI Taxonomy" id="2713419"/>
    <lineage>
        <taxon>Bacteria</taxon>
        <taxon>Bacillati</taxon>
        <taxon>Actinomycetota</taxon>
        <taxon>Coriobacteriia</taxon>
        <taxon>Coriobacteriales</taxon>
        <taxon>Coriobacteriaceae</taxon>
        <taxon>Collinsella</taxon>
    </lineage>
</organism>
<feature type="transmembrane region" description="Helical" evidence="7">
    <location>
        <begin position="567"/>
        <end position="589"/>
    </location>
</feature>
<feature type="region of interest" description="Disordered" evidence="6">
    <location>
        <begin position="304"/>
        <end position="324"/>
    </location>
</feature>
<evidence type="ECO:0000256" key="3">
    <source>
        <dbReference type="ARBA" id="ARBA00022741"/>
    </source>
</evidence>
<dbReference type="InterPro" id="IPR008271">
    <property type="entry name" value="Ser/Thr_kinase_AS"/>
</dbReference>
<dbReference type="PANTHER" id="PTHR43671:SF13">
    <property type="entry name" value="SERINE_THREONINE-PROTEIN KINASE NEK2"/>
    <property type="match status" value="1"/>
</dbReference>
<proteinExistence type="predicted"/>
<name>A0A7X9UDF8_9ACTN</name>
<feature type="transmembrane region" description="Helical" evidence="7">
    <location>
        <begin position="465"/>
        <end position="489"/>
    </location>
</feature>
<dbReference type="CDD" id="cd14014">
    <property type="entry name" value="STKc_PknB_like"/>
    <property type="match status" value="1"/>
</dbReference>
<keyword evidence="7" id="KW-0472">Membrane</keyword>
<feature type="transmembrane region" description="Helical" evidence="7">
    <location>
        <begin position="366"/>
        <end position="394"/>
    </location>
</feature>
<evidence type="ECO:0000256" key="5">
    <source>
        <dbReference type="ARBA" id="ARBA00022840"/>
    </source>
</evidence>
<evidence type="ECO:0000256" key="6">
    <source>
        <dbReference type="SAM" id="MobiDB-lite"/>
    </source>
</evidence>
<evidence type="ECO:0000313" key="10">
    <source>
        <dbReference type="Proteomes" id="UP000546970"/>
    </source>
</evidence>